<dbReference type="InParanoid" id="E2ACA5"/>
<evidence type="ECO:0000256" key="7">
    <source>
        <dbReference type="ARBA" id="ARBA00034142"/>
    </source>
</evidence>
<evidence type="ECO:0000256" key="8">
    <source>
        <dbReference type="SAM" id="Coils"/>
    </source>
</evidence>
<feature type="coiled-coil region" evidence="8">
    <location>
        <begin position="311"/>
        <end position="338"/>
    </location>
</feature>
<dbReference type="Proteomes" id="UP000000311">
    <property type="component" value="Unassembled WGS sequence"/>
</dbReference>
<evidence type="ECO:0000256" key="3">
    <source>
        <dbReference type="ARBA" id="ARBA00023054"/>
    </source>
</evidence>
<dbReference type="EMBL" id="GL438491">
    <property type="protein sequence ID" value="EFN68895.1"/>
    <property type="molecule type" value="Genomic_DNA"/>
</dbReference>
<dbReference type="PANTHER" id="PTHR15504:SF0">
    <property type="entry name" value="CILIA- AND FLAGELLA-ASSOCIATED PROTEIN 45"/>
    <property type="match status" value="1"/>
</dbReference>
<dbReference type="OMA" id="AMRENCL"/>
<protein>
    <recommendedName>
        <fullName evidence="7">Cilia- and flagella-associated protein 45</fullName>
    </recommendedName>
</protein>
<feature type="coiled-coil region" evidence="8">
    <location>
        <begin position="201"/>
        <end position="276"/>
    </location>
</feature>
<dbReference type="PANTHER" id="PTHR15504">
    <property type="entry name" value="NASOPHARYNGEAL EPITHELIUM SPECIFIC PROTEIN 1"/>
    <property type="match status" value="1"/>
</dbReference>
<name>E2ACA5_CAMFO</name>
<feature type="coiled-coil region" evidence="8">
    <location>
        <begin position="26"/>
        <end position="56"/>
    </location>
</feature>
<evidence type="ECO:0000256" key="4">
    <source>
        <dbReference type="ARBA" id="ARBA00023069"/>
    </source>
</evidence>
<dbReference type="InterPro" id="IPR033253">
    <property type="entry name" value="CFAP45"/>
</dbReference>
<dbReference type="FunCoup" id="E2ACA5">
    <property type="interactions" value="5"/>
</dbReference>
<feature type="domain" description="Trichohyalin-plectin-homology" evidence="9">
    <location>
        <begin position="92"/>
        <end position="438"/>
    </location>
</feature>
<gene>
    <name evidence="10" type="ORF">EAG_03472</name>
</gene>
<keyword evidence="3 8" id="KW-0175">Coiled coil</keyword>
<dbReference type="InterPro" id="IPR043597">
    <property type="entry name" value="TPH_dom"/>
</dbReference>
<dbReference type="GO" id="GO:0031514">
    <property type="term" value="C:motile cilium"/>
    <property type="evidence" value="ECO:0007669"/>
    <property type="project" value="UniProtKB-SubCell"/>
</dbReference>
<evidence type="ECO:0000256" key="2">
    <source>
        <dbReference type="ARBA" id="ARBA00022846"/>
    </source>
</evidence>
<sequence length="452" mass="55667">MPTVYPKIMTKKEYEDLKERSRMITKEERLAIAEAAEKEKEKLAKKSIERKEMIRRIDMKKSREKDLRTREVEEEARRRTMHVLERAHNMRMEQEEEIQKCNRLILETKCRAIRDAQIAERKLIERELREEEKRLNNMMENERRWAIKEELRKEQEETAKRLQFAKFLKEQILENEEQRILEFERKQEESRLITLNNIAFQQEEIEKLRNKEAENIKVRQELAEGNKQLKYFKAMEQEENKIIDLRIQNYHRLKEKQEAEKAKEQRSEKLRKEQEKTRVAIQTMQTHELQAQIDEINAARIQEEVEREWRQKEKEEALKRLEAQRILQKEREEQINNKRVMRTIEIERDRREFEKIIRVQRAAFCREKKELEQKQQQILIHRNEILKQVNEKERERIAERQKMFIEGLTIRAETAMHKKKLQDVMERKCQEMKENKVPDIYINEVKRMIENI</sequence>
<evidence type="ECO:0000256" key="6">
    <source>
        <dbReference type="ARBA" id="ARBA00034116"/>
    </source>
</evidence>
<keyword evidence="4" id="KW-0969">Cilium</keyword>
<dbReference type="AlphaFoldDB" id="E2ACA5"/>
<evidence type="ECO:0000259" key="9">
    <source>
        <dbReference type="Pfam" id="PF13868"/>
    </source>
</evidence>
<keyword evidence="5" id="KW-0966">Cell projection</keyword>
<keyword evidence="2" id="KW-0282">Flagellum</keyword>
<feature type="coiled-coil region" evidence="8">
    <location>
        <begin position="84"/>
        <end position="141"/>
    </location>
</feature>
<organism evidence="11">
    <name type="scientific">Camponotus floridanus</name>
    <name type="common">Florida carpenter ant</name>
    <dbReference type="NCBI Taxonomy" id="104421"/>
    <lineage>
        <taxon>Eukaryota</taxon>
        <taxon>Metazoa</taxon>
        <taxon>Ecdysozoa</taxon>
        <taxon>Arthropoda</taxon>
        <taxon>Hexapoda</taxon>
        <taxon>Insecta</taxon>
        <taxon>Pterygota</taxon>
        <taxon>Neoptera</taxon>
        <taxon>Endopterygota</taxon>
        <taxon>Hymenoptera</taxon>
        <taxon>Apocrita</taxon>
        <taxon>Aculeata</taxon>
        <taxon>Formicoidea</taxon>
        <taxon>Formicidae</taxon>
        <taxon>Formicinae</taxon>
        <taxon>Camponotus</taxon>
    </lineage>
</organism>
<proteinExistence type="inferred from homology"/>
<evidence type="ECO:0000256" key="5">
    <source>
        <dbReference type="ARBA" id="ARBA00023273"/>
    </source>
</evidence>
<evidence type="ECO:0000256" key="1">
    <source>
        <dbReference type="ARBA" id="ARBA00004230"/>
    </source>
</evidence>
<dbReference type="OrthoDB" id="1902038at2759"/>
<reference evidence="10 11" key="1">
    <citation type="journal article" date="2010" name="Science">
        <title>Genomic comparison of the ants Camponotus floridanus and Harpegnathos saltator.</title>
        <authorList>
            <person name="Bonasio R."/>
            <person name="Zhang G."/>
            <person name="Ye C."/>
            <person name="Mutti N.S."/>
            <person name="Fang X."/>
            <person name="Qin N."/>
            <person name="Donahue G."/>
            <person name="Yang P."/>
            <person name="Li Q."/>
            <person name="Li C."/>
            <person name="Zhang P."/>
            <person name="Huang Z."/>
            <person name="Berger S.L."/>
            <person name="Reinberg D."/>
            <person name="Wang J."/>
            <person name="Liebig J."/>
        </authorList>
    </citation>
    <scope>NUCLEOTIDE SEQUENCE [LARGE SCALE GENOMIC DNA]</scope>
    <source>
        <strain evidence="11">C129</strain>
    </source>
</reference>
<evidence type="ECO:0000313" key="11">
    <source>
        <dbReference type="Proteomes" id="UP000000311"/>
    </source>
</evidence>
<evidence type="ECO:0000313" key="10">
    <source>
        <dbReference type="EMBL" id="EFN68895.1"/>
    </source>
</evidence>
<comment type="similarity">
    <text evidence="6">Belongs to the CFAP45 family.</text>
</comment>
<dbReference type="Pfam" id="PF13868">
    <property type="entry name" value="TPH"/>
    <property type="match status" value="1"/>
</dbReference>
<keyword evidence="11" id="KW-1185">Reference proteome</keyword>
<accession>E2ACA5</accession>
<dbReference type="STRING" id="104421.E2ACA5"/>
<comment type="subcellular location">
    <subcellularLocation>
        <location evidence="1">Cell projection</location>
        <location evidence="1">Cilium</location>
        <location evidence="1">Flagellum</location>
    </subcellularLocation>
</comment>